<dbReference type="Pfam" id="PF08241">
    <property type="entry name" value="Methyltransf_11"/>
    <property type="match status" value="1"/>
</dbReference>
<evidence type="ECO:0000259" key="1">
    <source>
        <dbReference type="Pfam" id="PF08241"/>
    </source>
</evidence>
<evidence type="ECO:0000313" key="3">
    <source>
        <dbReference type="Proteomes" id="UP000002033"/>
    </source>
</evidence>
<dbReference type="GO" id="GO:0008757">
    <property type="term" value="F:S-adenosylmethionine-dependent methyltransferase activity"/>
    <property type="evidence" value="ECO:0007669"/>
    <property type="project" value="InterPro"/>
</dbReference>
<sequence>MDATNLRDFYRSPLGRLARRQLSLVIRKRWKNLDGLSVAGAGFASPFLGAFRTEAARLACLMPERQGALVWPHSGQCHSVLVSEAQWPLPDNSIDRLLAIHCLEQAERTGPLLREMWRVLKPSGSMLIVVPNRRGLWSRIDATPFGYGLPFSRGQLETQLTDALFAPDRWGEALYFPPLSNRLMLRMAPTLERMGSSMSVGVAGVIIVEAHKEIMAPISGGVKAIPAKSVLKPVNTTRPAGVRRH</sequence>
<dbReference type="AlphaFoldDB" id="D8JU14"/>
<feature type="domain" description="Methyltransferase type 11" evidence="1">
    <location>
        <begin position="81"/>
        <end position="128"/>
    </location>
</feature>
<dbReference type="HOGENOM" id="CLU_048277_0_0_5"/>
<keyword evidence="3" id="KW-1185">Reference proteome</keyword>
<keyword evidence="2" id="KW-0489">Methyltransferase</keyword>
<dbReference type="STRING" id="582899.Hden_2766"/>
<dbReference type="GO" id="GO:0032259">
    <property type="term" value="P:methylation"/>
    <property type="evidence" value="ECO:0007669"/>
    <property type="project" value="UniProtKB-KW"/>
</dbReference>
<dbReference type="SUPFAM" id="SSF53335">
    <property type="entry name" value="S-adenosyl-L-methionine-dependent methyltransferases"/>
    <property type="match status" value="1"/>
</dbReference>
<evidence type="ECO:0000313" key="2">
    <source>
        <dbReference type="EMBL" id="ADJ24562.1"/>
    </source>
</evidence>
<accession>D8JU14</accession>
<dbReference type="InterPro" id="IPR029063">
    <property type="entry name" value="SAM-dependent_MTases_sf"/>
</dbReference>
<organism evidence="2 3">
    <name type="scientific">Hyphomicrobium denitrificans (strain ATCC 51888 / DSM 1869 / NCIMB 11706 / TK 0415)</name>
    <dbReference type="NCBI Taxonomy" id="582899"/>
    <lineage>
        <taxon>Bacteria</taxon>
        <taxon>Pseudomonadati</taxon>
        <taxon>Pseudomonadota</taxon>
        <taxon>Alphaproteobacteria</taxon>
        <taxon>Hyphomicrobiales</taxon>
        <taxon>Hyphomicrobiaceae</taxon>
        <taxon>Hyphomicrobium</taxon>
    </lineage>
</organism>
<protein>
    <submittedName>
        <fullName evidence="2">Methyltransferase type 11</fullName>
    </submittedName>
</protein>
<keyword evidence="2" id="KW-0808">Transferase</keyword>
<dbReference type="EMBL" id="CP002083">
    <property type="protein sequence ID" value="ADJ24562.1"/>
    <property type="molecule type" value="Genomic_DNA"/>
</dbReference>
<dbReference type="InterPro" id="IPR013216">
    <property type="entry name" value="Methyltransf_11"/>
</dbReference>
<dbReference type="KEGG" id="hdn:Hden_2766"/>
<dbReference type="RefSeq" id="WP_013216721.1">
    <property type="nucleotide sequence ID" value="NC_014313.1"/>
</dbReference>
<dbReference type="eggNOG" id="COG2226">
    <property type="taxonomic scope" value="Bacteria"/>
</dbReference>
<gene>
    <name evidence="2" type="ordered locus">Hden_2766</name>
</gene>
<proteinExistence type="predicted"/>
<dbReference type="Gene3D" id="3.40.50.150">
    <property type="entry name" value="Vaccinia Virus protein VP39"/>
    <property type="match status" value="1"/>
</dbReference>
<name>D8JU14_HYPDA</name>
<dbReference type="Proteomes" id="UP000002033">
    <property type="component" value="Chromosome"/>
</dbReference>
<reference evidence="3" key="1">
    <citation type="journal article" date="2011" name="J. Bacteriol.">
        <title>Genome sequences of eight morphologically diverse alphaproteobacteria.</title>
        <authorList>
            <consortium name="US DOE Joint Genome Institute"/>
            <person name="Brown P.J."/>
            <person name="Kysela D.T."/>
            <person name="Buechlein A."/>
            <person name="Hemmerich C."/>
            <person name="Brun Y.V."/>
        </authorList>
    </citation>
    <scope>NUCLEOTIDE SEQUENCE [LARGE SCALE GENOMIC DNA]</scope>
    <source>
        <strain evidence="3">ATCC 51888 / DSM 1869 / NCIB 11706 / TK 0415</strain>
    </source>
</reference>